<keyword evidence="2" id="KW-0732">Signal</keyword>
<dbReference type="AlphaFoldDB" id="A0A2G9UGV6"/>
<sequence length="82" mass="8172">MTKYLALLLVALVSVNAFKWPFGLFESHENKNETASGSAESAEDGIGHAPPGPPPVQGGAVGAGGAPPPGPPPAGQPPHHMG</sequence>
<feature type="region of interest" description="Disordered" evidence="1">
    <location>
        <begin position="30"/>
        <end position="82"/>
    </location>
</feature>
<dbReference type="Proteomes" id="UP000230423">
    <property type="component" value="Unassembled WGS sequence"/>
</dbReference>
<organism evidence="3 4">
    <name type="scientific">Teladorsagia circumcincta</name>
    <name type="common">Brown stomach worm</name>
    <name type="synonym">Ostertagia circumcincta</name>
    <dbReference type="NCBI Taxonomy" id="45464"/>
    <lineage>
        <taxon>Eukaryota</taxon>
        <taxon>Metazoa</taxon>
        <taxon>Ecdysozoa</taxon>
        <taxon>Nematoda</taxon>
        <taxon>Chromadorea</taxon>
        <taxon>Rhabditida</taxon>
        <taxon>Rhabditina</taxon>
        <taxon>Rhabditomorpha</taxon>
        <taxon>Strongyloidea</taxon>
        <taxon>Trichostrongylidae</taxon>
        <taxon>Teladorsagia</taxon>
    </lineage>
</organism>
<feature type="compositionally biased region" description="Pro residues" evidence="1">
    <location>
        <begin position="66"/>
        <end position="76"/>
    </location>
</feature>
<evidence type="ECO:0000256" key="2">
    <source>
        <dbReference type="SAM" id="SignalP"/>
    </source>
</evidence>
<accession>A0A2G9UGV6</accession>
<dbReference type="EMBL" id="KZ346641">
    <property type="protein sequence ID" value="PIO69471.1"/>
    <property type="molecule type" value="Genomic_DNA"/>
</dbReference>
<protein>
    <submittedName>
        <fullName evidence="3">Uncharacterized protein</fullName>
    </submittedName>
</protein>
<feature type="signal peptide" evidence="2">
    <location>
        <begin position="1"/>
        <end position="17"/>
    </location>
</feature>
<gene>
    <name evidence="3" type="ORF">TELCIR_08698</name>
</gene>
<evidence type="ECO:0000313" key="4">
    <source>
        <dbReference type="Proteomes" id="UP000230423"/>
    </source>
</evidence>
<proteinExistence type="predicted"/>
<name>A0A2G9UGV6_TELCI</name>
<evidence type="ECO:0000256" key="1">
    <source>
        <dbReference type="SAM" id="MobiDB-lite"/>
    </source>
</evidence>
<reference evidence="3 4" key="1">
    <citation type="submission" date="2015-09" db="EMBL/GenBank/DDBJ databases">
        <title>Draft genome of the parasitic nematode Teladorsagia circumcincta isolate WARC Sus (inbred).</title>
        <authorList>
            <person name="Mitreva M."/>
        </authorList>
    </citation>
    <scope>NUCLEOTIDE SEQUENCE [LARGE SCALE GENOMIC DNA]</scope>
    <source>
        <strain evidence="3 4">S</strain>
    </source>
</reference>
<keyword evidence="4" id="KW-1185">Reference proteome</keyword>
<feature type="chain" id="PRO_5013957049" evidence="2">
    <location>
        <begin position="18"/>
        <end position="82"/>
    </location>
</feature>
<evidence type="ECO:0000313" key="3">
    <source>
        <dbReference type="EMBL" id="PIO69471.1"/>
    </source>
</evidence>